<evidence type="ECO:0000313" key="2">
    <source>
        <dbReference type="EMBL" id="CAK1236993.1"/>
    </source>
</evidence>
<dbReference type="GeneID" id="89537067"/>
<keyword evidence="3" id="KW-1185">Reference proteome</keyword>
<accession>A0ABM9MSI5</accession>
<protein>
    <submittedName>
        <fullName evidence="2">Uncharacterized protein</fullName>
    </submittedName>
</protein>
<comment type="caution">
    <text evidence="2">The sequence shown here is derived from an EMBL/GenBank/DDBJ whole genome shotgun (WGS) entry which is preliminary data.</text>
</comment>
<dbReference type="EMBL" id="CAUZLR010000003">
    <property type="protein sequence ID" value="CAK1236993.1"/>
    <property type="molecule type" value="Genomic_DNA"/>
</dbReference>
<reference evidence="2 3" key="1">
    <citation type="submission" date="2023-10" db="EMBL/GenBank/DDBJ databases">
        <authorList>
            <person name="Botero Cardona J."/>
        </authorList>
    </citation>
    <scope>NUCLEOTIDE SEQUENCE [LARGE SCALE GENOMIC DNA]</scope>
    <source>
        <strain evidence="2 3">R-54839</strain>
    </source>
</reference>
<feature type="coiled-coil region" evidence="1">
    <location>
        <begin position="6"/>
        <end position="47"/>
    </location>
</feature>
<name>A0ABM9MSI5_9LACO</name>
<sequence>MAFERIKQKIEHLQEINQLRKKAQQQADVLKADLQANQQDIEDIKRDVARYNFKNAAPLARINDKLSKYKG</sequence>
<evidence type="ECO:0000256" key="1">
    <source>
        <dbReference type="SAM" id="Coils"/>
    </source>
</evidence>
<evidence type="ECO:0000313" key="3">
    <source>
        <dbReference type="Proteomes" id="UP001314261"/>
    </source>
</evidence>
<organism evidence="2 3">
    <name type="scientific">Fructobacillus fructosus</name>
    <dbReference type="NCBI Taxonomy" id="1631"/>
    <lineage>
        <taxon>Bacteria</taxon>
        <taxon>Bacillati</taxon>
        <taxon>Bacillota</taxon>
        <taxon>Bacilli</taxon>
        <taxon>Lactobacillales</taxon>
        <taxon>Lactobacillaceae</taxon>
        <taxon>Fructobacillus</taxon>
    </lineage>
</organism>
<dbReference type="Proteomes" id="UP001314261">
    <property type="component" value="Unassembled WGS sequence"/>
</dbReference>
<dbReference type="RefSeq" id="WP_010690637.1">
    <property type="nucleotide sequence ID" value="NZ_CAUZLK010000005.1"/>
</dbReference>
<gene>
    <name evidence="2" type="ORF">R54839_PPFHFPJH_00712</name>
</gene>
<keyword evidence="1" id="KW-0175">Coiled coil</keyword>
<proteinExistence type="predicted"/>